<dbReference type="OrthoDB" id="1045822at2759"/>
<dbReference type="AlphaFoldDB" id="A0A6J2WXG5"/>
<reference evidence="5" key="1">
    <citation type="submission" date="2025-08" db="UniProtKB">
        <authorList>
            <consortium name="RefSeq"/>
        </authorList>
    </citation>
    <scope>IDENTIFICATION</scope>
</reference>
<dbReference type="InParanoid" id="A0A6J2WXG5"/>
<dbReference type="InterPro" id="IPR006461">
    <property type="entry name" value="PLAC_motif_containing"/>
</dbReference>
<evidence type="ECO:0000256" key="2">
    <source>
        <dbReference type="SAM" id="MobiDB-lite"/>
    </source>
</evidence>
<evidence type="ECO:0000256" key="3">
    <source>
        <dbReference type="SAM" id="Phobius"/>
    </source>
</evidence>
<dbReference type="Proteomes" id="UP000504632">
    <property type="component" value="Chromosome 15"/>
</dbReference>
<keyword evidence="3" id="KW-1133">Transmembrane helix</keyword>
<gene>
    <name evidence="5" type="primary">LOC115828903</name>
</gene>
<keyword evidence="3" id="KW-0812">Transmembrane</keyword>
<evidence type="ECO:0000313" key="5">
    <source>
        <dbReference type="RefSeq" id="XP_030648862.1"/>
    </source>
</evidence>
<feature type="transmembrane region" description="Helical" evidence="3">
    <location>
        <begin position="64"/>
        <end position="84"/>
    </location>
</feature>
<dbReference type="Pfam" id="PF04749">
    <property type="entry name" value="PLAC8"/>
    <property type="match status" value="1"/>
</dbReference>
<dbReference type="NCBIfam" id="TIGR01571">
    <property type="entry name" value="A_thal_Cys_rich"/>
    <property type="match status" value="1"/>
</dbReference>
<keyword evidence="3" id="KW-0472">Membrane</keyword>
<feature type="region of interest" description="Disordered" evidence="2">
    <location>
        <begin position="160"/>
        <end position="187"/>
    </location>
</feature>
<accession>A0A6J2WXG5</accession>
<organism evidence="4 5">
    <name type="scientific">Chanos chanos</name>
    <name type="common">Milkfish</name>
    <name type="synonym">Mugil chanos</name>
    <dbReference type="NCBI Taxonomy" id="29144"/>
    <lineage>
        <taxon>Eukaryota</taxon>
        <taxon>Metazoa</taxon>
        <taxon>Chordata</taxon>
        <taxon>Craniata</taxon>
        <taxon>Vertebrata</taxon>
        <taxon>Euteleostomi</taxon>
        <taxon>Actinopterygii</taxon>
        <taxon>Neopterygii</taxon>
        <taxon>Teleostei</taxon>
        <taxon>Ostariophysi</taxon>
        <taxon>Gonorynchiformes</taxon>
        <taxon>Chanidae</taxon>
        <taxon>Chanos</taxon>
    </lineage>
</organism>
<dbReference type="GeneID" id="115828903"/>
<keyword evidence="4" id="KW-1185">Reference proteome</keyword>
<proteinExistence type="inferred from homology"/>
<evidence type="ECO:0000256" key="1">
    <source>
        <dbReference type="ARBA" id="ARBA00009024"/>
    </source>
</evidence>
<dbReference type="PANTHER" id="PTHR15907">
    <property type="entry name" value="DUF614 FAMILY PROTEIN-RELATED"/>
    <property type="match status" value="1"/>
</dbReference>
<comment type="similarity">
    <text evidence="1">Belongs to the cornifelin family.</text>
</comment>
<protein>
    <submittedName>
        <fullName evidence="5">Cornifelin-like</fullName>
    </submittedName>
</protein>
<sequence length="187" mass="20590">MTTTVVVQQQPQKSNTHQNVWSTGLFDCCDDIPACCYAYWCCPCFAVTTTGQFGENPWVPLIDVLGPIVMAFCGVVVCMPPVTLSMRVAMRYKYEIVGSICEDIFTSWCCATCSWCQMNREIRERKKYVTVVTTQQVMVGQQVMTAAQCVDTTTTPPQVITTQPAEVTTTPSTVDPPADATPTAQDS</sequence>
<dbReference type="RefSeq" id="XP_030648862.1">
    <property type="nucleotide sequence ID" value="XM_030793002.1"/>
</dbReference>
<name>A0A6J2WXG5_CHACN</name>
<evidence type="ECO:0000313" key="4">
    <source>
        <dbReference type="Proteomes" id="UP000504632"/>
    </source>
</evidence>